<gene>
    <name evidence="2" type="ORF">Premu_1312</name>
</gene>
<proteinExistence type="predicted"/>
<dbReference type="EMBL" id="GL945017">
    <property type="protein sequence ID" value="EGN56741.1"/>
    <property type="molecule type" value="Genomic_DNA"/>
</dbReference>
<sequence>MDSELFHNRSLGSCLKDALDLYRTNFRTIFRRLWLPVLVMSLLLSSVMMIELSHPNMSSPSNLSISWGTSLFSFVFYIASIAVSIWIVSIIVSLLNGKSMKVNLPRIARLFLLLIGVAVVVCVLSGLGIYANYSSIKGPEQLKNANMKLLLSSALFTIVIIVAFLPLVFSSMKYCIEPDRKVASIFKRPYIVGFRHWGFLFLIVLLTELIAMVFNMFFYLPLCIIFLCYFLNDSGIAIGDPSGLPGALGILAFIIGTGSMFLSLFVRPWMLFSYYYAYGCIEEKEKARKKQKETKILQVDNVDFEEVR</sequence>
<keyword evidence="1" id="KW-0812">Transmembrane</keyword>
<evidence type="ECO:0000313" key="2">
    <source>
        <dbReference type="EMBL" id="EGN56741.1"/>
    </source>
</evidence>
<name>F8NA78_9BACT</name>
<organism evidence="2 3">
    <name type="scientific">Hallella multisaccharivorax DSM 17128</name>
    <dbReference type="NCBI Taxonomy" id="688246"/>
    <lineage>
        <taxon>Bacteria</taxon>
        <taxon>Pseudomonadati</taxon>
        <taxon>Bacteroidota</taxon>
        <taxon>Bacteroidia</taxon>
        <taxon>Bacteroidales</taxon>
        <taxon>Prevotellaceae</taxon>
        <taxon>Hallella</taxon>
    </lineage>
</organism>
<feature type="transmembrane region" description="Helical" evidence="1">
    <location>
        <begin position="150"/>
        <end position="176"/>
    </location>
</feature>
<keyword evidence="1" id="KW-0472">Membrane</keyword>
<evidence type="ECO:0008006" key="4">
    <source>
        <dbReference type="Google" id="ProtNLM"/>
    </source>
</evidence>
<keyword evidence="3" id="KW-1185">Reference proteome</keyword>
<feature type="transmembrane region" description="Helical" evidence="1">
    <location>
        <begin position="33"/>
        <end position="54"/>
    </location>
</feature>
<feature type="transmembrane region" description="Helical" evidence="1">
    <location>
        <begin position="74"/>
        <end position="95"/>
    </location>
</feature>
<dbReference type="HOGENOM" id="CLU_083599_0_0_10"/>
<dbReference type="Proteomes" id="UP000002772">
    <property type="component" value="Unassembled WGS sequence"/>
</dbReference>
<accession>F8NA78</accession>
<dbReference type="AlphaFoldDB" id="F8NA78"/>
<reference evidence="3" key="1">
    <citation type="journal article" date="2011" name="Stand. Genomic Sci.">
        <title>Non-contiguous finished genome sequence of the opportunistic oral pathogen Prevotella multisaccharivorax type strain (PPPA20).</title>
        <authorList>
            <person name="Pati A."/>
            <person name="Gronow S."/>
            <person name="Lu M."/>
            <person name="Lapidus A."/>
            <person name="Nolan M."/>
            <person name="Lucas S."/>
            <person name="Hammon N."/>
            <person name="Deshpande S."/>
            <person name="Cheng J.F."/>
            <person name="Tapia R."/>
            <person name="Han C."/>
            <person name="Goodwin L."/>
            <person name="Pitluck S."/>
            <person name="Liolios K."/>
            <person name="Pagani I."/>
            <person name="Mavromatis K."/>
            <person name="Mikhailova N."/>
            <person name="Huntemann M."/>
            <person name="Chen A."/>
            <person name="Palaniappan K."/>
            <person name="Land M."/>
            <person name="Hauser L."/>
            <person name="Detter J.C."/>
            <person name="Brambilla E.M."/>
            <person name="Rohde M."/>
            <person name="Goker M."/>
            <person name="Woyke T."/>
            <person name="Bristow J."/>
            <person name="Eisen J.A."/>
            <person name="Markowitz V."/>
            <person name="Hugenholtz P."/>
            <person name="Kyrpides N.C."/>
            <person name="Klenk H.P."/>
            <person name="Ivanova N."/>
        </authorList>
    </citation>
    <scope>NUCLEOTIDE SEQUENCE [LARGE SCALE GENOMIC DNA]</scope>
    <source>
        <strain evidence="3">DSM 17128</strain>
    </source>
</reference>
<evidence type="ECO:0000256" key="1">
    <source>
        <dbReference type="SAM" id="Phobius"/>
    </source>
</evidence>
<dbReference type="eggNOG" id="ENOG502ZUZG">
    <property type="taxonomic scope" value="Bacteria"/>
</dbReference>
<feature type="transmembrane region" description="Helical" evidence="1">
    <location>
        <begin position="247"/>
        <end position="266"/>
    </location>
</feature>
<feature type="transmembrane region" description="Helical" evidence="1">
    <location>
        <begin position="197"/>
        <end position="227"/>
    </location>
</feature>
<dbReference type="STRING" id="688246.Premu_1312"/>
<evidence type="ECO:0000313" key="3">
    <source>
        <dbReference type="Proteomes" id="UP000002772"/>
    </source>
</evidence>
<protein>
    <recommendedName>
        <fullName evidence="4">Transmembrane protein</fullName>
    </recommendedName>
</protein>
<feature type="transmembrane region" description="Helical" evidence="1">
    <location>
        <begin position="107"/>
        <end position="130"/>
    </location>
</feature>
<keyword evidence="1" id="KW-1133">Transmembrane helix</keyword>